<organism evidence="1 2">
    <name type="scientific">Coccidioides immitis H538.4</name>
    <dbReference type="NCBI Taxonomy" id="396776"/>
    <lineage>
        <taxon>Eukaryota</taxon>
        <taxon>Fungi</taxon>
        <taxon>Dikarya</taxon>
        <taxon>Ascomycota</taxon>
        <taxon>Pezizomycotina</taxon>
        <taxon>Eurotiomycetes</taxon>
        <taxon>Eurotiomycetidae</taxon>
        <taxon>Onygenales</taxon>
        <taxon>Onygenaceae</taxon>
        <taxon>Coccidioides</taxon>
    </lineage>
</organism>
<dbReference type="AlphaFoldDB" id="A0A0J8RT46"/>
<name>A0A0J8RT46_COCIT</name>
<dbReference type="VEuPathDB" id="FungiDB:CIHG_05505"/>
<proteinExistence type="predicted"/>
<sequence length="114" mass="12494">MSQSLGTSYGTMGILESGLARTRLCSAPVNAPCLVTEAISGTGEQFIPDSMPVSNMNGLYGDVQSLDFNARELQDPHTSTEQNFSLSQTHEYSFEDLFHFGDINDIDILHNLSF</sequence>
<reference evidence="2" key="1">
    <citation type="journal article" date="2010" name="Genome Res.">
        <title>Population genomic sequencing of Coccidioides fungi reveals recent hybridization and transposon control.</title>
        <authorList>
            <person name="Neafsey D.E."/>
            <person name="Barker B.M."/>
            <person name="Sharpton T.J."/>
            <person name="Stajich J.E."/>
            <person name="Park D.J."/>
            <person name="Whiston E."/>
            <person name="Hung C.-Y."/>
            <person name="McMahan C."/>
            <person name="White J."/>
            <person name="Sykes S."/>
            <person name="Heiman D."/>
            <person name="Young S."/>
            <person name="Zeng Q."/>
            <person name="Abouelleil A."/>
            <person name="Aftuck L."/>
            <person name="Bessette D."/>
            <person name="Brown A."/>
            <person name="FitzGerald M."/>
            <person name="Lui A."/>
            <person name="Macdonald J.P."/>
            <person name="Priest M."/>
            <person name="Orbach M.J."/>
            <person name="Galgiani J.N."/>
            <person name="Kirkland T.N."/>
            <person name="Cole G.T."/>
            <person name="Birren B.W."/>
            <person name="Henn M.R."/>
            <person name="Taylor J.W."/>
            <person name="Rounsley S.D."/>
        </authorList>
    </citation>
    <scope>NUCLEOTIDE SEQUENCE [LARGE SCALE GENOMIC DNA]</scope>
    <source>
        <strain evidence="2">H538.4</strain>
    </source>
</reference>
<dbReference type="EMBL" id="DS017000">
    <property type="protein sequence ID" value="KMU87736.1"/>
    <property type="molecule type" value="Genomic_DNA"/>
</dbReference>
<dbReference type="Proteomes" id="UP000054563">
    <property type="component" value="Unassembled WGS sequence"/>
</dbReference>
<gene>
    <name evidence="1" type="ORF">CIHG_05505</name>
</gene>
<evidence type="ECO:0000313" key="2">
    <source>
        <dbReference type="Proteomes" id="UP000054563"/>
    </source>
</evidence>
<dbReference type="eggNOG" id="ENOG502RHZ4">
    <property type="taxonomic scope" value="Eukaryota"/>
</dbReference>
<evidence type="ECO:0000313" key="1">
    <source>
        <dbReference type="EMBL" id="KMU87736.1"/>
    </source>
</evidence>
<accession>A0A0J8RT46</accession>
<protein>
    <submittedName>
        <fullName evidence="1">Uncharacterized protein</fullName>
    </submittedName>
</protein>